<feature type="region of interest" description="Disordered" evidence="1">
    <location>
        <begin position="1"/>
        <end position="68"/>
    </location>
</feature>
<sequence>MLPEITPSRHTNITAAQSKDSTSNTTSSLPTVKSNPAGRRSTAHMQYGRVRRRNASQRTGGSSNVRKDSRVGKLIEDFGKKDDWVSKTIMRHQMAVVIQSTVRGWIVRRRWCKDPQAVVTELHDRIAQEHAAARRREELKRKLEVKLLTEKQKTVARSALDAMFGSAVLKGNPAAKAAAKPAGRWGKLSQNVDIAKTTQEAAVEGGYLPGDLSESDTSDTDLDNVTAVKLRARTPPWQRVEQCQWVGQFQKLKQKQSRGNLDVLWDLDENADRLEQVEARRKQRDHEANIDSSEGAQDGFDPAREDLPKDLIKDLLCDKYAEKFRRLKLDEYKPPQYGKLNVGLVDEGPMKLTAVRPRPDDAL</sequence>
<feature type="compositionally biased region" description="Polar residues" evidence="1">
    <location>
        <begin position="8"/>
        <end position="34"/>
    </location>
</feature>
<accession>A0A7R9VBT5</accession>
<dbReference type="AlphaFoldDB" id="A0A7R9VBT5"/>
<gene>
    <name evidence="2" type="ORF">CEUR00632_LOCUS9828</name>
</gene>
<reference evidence="2" key="1">
    <citation type="submission" date="2021-01" db="EMBL/GenBank/DDBJ databases">
        <authorList>
            <person name="Corre E."/>
            <person name="Pelletier E."/>
            <person name="Niang G."/>
            <person name="Scheremetjew M."/>
            <person name="Finn R."/>
            <person name="Kale V."/>
            <person name="Holt S."/>
            <person name="Cochrane G."/>
            <person name="Meng A."/>
            <person name="Brown T."/>
            <person name="Cohen L."/>
        </authorList>
    </citation>
    <scope>NUCLEOTIDE SEQUENCE</scope>
    <source>
        <strain evidence="2">CCMP219</strain>
    </source>
</reference>
<proteinExistence type="predicted"/>
<evidence type="ECO:0000256" key="1">
    <source>
        <dbReference type="SAM" id="MobiDB-lite"/>
    </source>
</evidence>
<dbReference type="PROSITE" id="PS50096">
    <property type="entry name" value="IQ"/>
    <property type="match status" value="1"/>
</dbReference>
<feature type="compositionally biased region" description="Basic and acidic residues" evidence="1">
    <location>
        <begin position="279"/>
        <end position="289"/>
    </location>
</feature>
<name>A0A7R9VBT5_9CHLO</name>
<protein>
    <submittedName>
        <fullName evidence="2">Uncharacterized protein</fullName>
    </submittedName>
</protein>
<dbReference type="EMBL" id="HBEC01021241">
    <property type="protein sequence ID" value="CAD8289789.1"/>
    <property type="molecule type" value="Transcribed_RNA"/>
</dbReference>
<feature type="region of interest" description="Disordered" evidence="1">
    <location>
        <begin position="279"/>
        <end position="305"/>
    </location>
</feature>
<organism evidence="2">
    <name type="scientific">Chlamydomonas euryale</name>
    <dbReference type="NCBI Taxonomy" id="1486919"/>
    <lineage>
        <taxon>Eukaryota</taxon>
        <taxon>Viridiplantae</taxon>
        <taxon>Chlorophyta</taxon>
        <taxon>core chlorophytes</taxon>
        <taxon>Chlorophyceae</taxon>
        <taxon>CS clade</taxon>
        <taxon>Chlamydomonadales</taxon>
        <taxon>Chlamydomonadaceae</taxon>
        <taxon>Chlamydomonas</taxon>
    </lineage>
</organism>
<evidence type="ECO:0000313" key="2">
    <source>
        <dbReference type="EMBL" id="CAD8289789.1"/>
    </source>
</evidence>